<gene>
    <name evidence="2" type="ORF">WJX84_008325</name>
</gene>
<protein>
    <submittedName>
        <fullName evidence="2">Uncharacterized protein</fullName>
    </submittedName>
</protein>
<comment type="caution">
    <text evidence="2">The sequence shown here is derived from an EMBL/GenBank/DDBJ whole genome shotgun (WGS) entry which is preliminary data.</text>
</comment>
<name>A0AAW1SW60_9CHLO</name>
<evidence type="ECO:0000313" key="2">
    <source>
        <dbReference type="EMBL" id="KAK9858844.1"/>
    </source>
</evidence>
<evidence type="ECO:0000256" key="1">
    <source>
        <dbReference type="SAM" id="MobiDB-lite"/>
    </source>
</evidence>
<proteinExistence type="predicted"/>
<keyword evidence="3" id="KW-1185">Reference proteome</keyword>
<dbReference type="Proteomes" id="UP001485043">
    <property type="component" value="Unassembled WGS sequence"/>
</dbReference>
<feature type="region of interest" description="Disordered" evidence="1">
    <location>
        <begin position="259"/>
        <end position="280"/>
    </location>
</feature>
<reference evidence="2 3" key="1">
    <citation type="journal article" date="2024" name="Nat. Commun.">
        <title>Phylogenomics reveals the evolutionary origins of lichenization in chlorophyte algae.</title>
        <authorList>
            <person name="Puginier C."/>
            <person name="Libourel C."/>
            <person name="Otte J."/>
            <person name="Skaloud P."/>
            <person name="Haon M."/>
            <person name="Grisel S."/>
            <person name="Petersen M."/>
            <person name="Berrin J.G."/>
            <person name="Delaux P.M."/>
            <person name="Dal Grande F."/>
            <person name="Keller J."/>
        </authorList>
    </citation>
    <scope>NUCLEOTIDE SEQUENCE [LARGE SCALE GENOMIC DNA]</scope>
    <source>
        <strain evidence="2 3">SAG 2523</strain>
    </source>
</reference>
<organism evidence="2 3">
    <name type="scientific">Apatococcus fuscideae</name>
    <dbReference type="NCBI Taxonomy" id="2026836"/>
    <lineage>
        <taxon>Eukaryota</taxon>
        <taxon>Viridiplantae</taxon>
        <taxon>Chlorophyta</taxon>
        <taxon>core chlorophytes</taxon>
        <taxon>Trebouxiophyceae</taxon>
        <taxon>Chlorellales</taxon>
        <taxon>Chlorellaceae</taxon>
        <taxon>Apatococcus</taxon>
    </lineage>
</organism>
<accession>A0AAW1SW60</accession>
<evidence type="ECO:0000313" key="3">
    <source>
        <dbReference type="Proteomes" id="UP001485043"/>
    </source>
</evidence>
<feature type="region of interest" description="Disordered" evidence="1">
    <location>
        <begin position="73"/>
        <end position="117"/>
    </location>
</feature>
<dbReference type="AlphaFoldDB" id="A0AAW1SW60"/>
<dbReference type="EMBL" id="JALJOV010000906">
    <property type="protein sequence ID" value="KAK9858844.1"/>
    <property type="molecule type" value="Genomic_DNA"/>
</dbReference>
<sequence length="408" mass="43994">MGNHQQHQTLTDVGPSITVQDLKSPQLGERVRQRLQDCGWATIPAAQLHPYDRQLAASTNEQAQQYLNSTANPYIDRSGLAPRPNTAPHAKLTFGKSRPPKSTEAQGAHHGASPCQSAWGESLSKAAAAAAALDQASGRSALLSRGMRQTTNADVNNQVYPTWAKRSPDLAEAFQDWVRRARLYYGEVEAAAAIQGMDRFLEAASLEDRTAVLAELRRLHVMADPHRWKSATHRFFDSKTLYGSGSTAAAEREYMKAKFEGSQPPRPQTAPQTNGDPAADLYKSSIPLGRNAGMGGAGGDTSAYQESYGKDAAALARSTAKEAVARKAQAARLASILQSTSAPFGKPSKVSGMITTCMGPNGINQLMTWRTTYGADFEAWKSDIASSNLIAAHIKRIMQSLRPRSGLS</sequence>